<evidence type="ECO:0008006" key="5">
    <source>
        <dbReference type="Google" id="ProtNLM"/>
    </source>
</evidence>
<keyword evidence="1" id="KW-0175">Coiled coil</keyword>
<evidence type="ECO:0000313" key="3">
    <source>
        <dbReference type="EMBL" id="PWD83574.1"/>
    </source>
</evidence>
<evidence type="ECO:0000256" key="1">
    <source>
        <dbReference type="SAM" id="Coils"/>
    </source>
</evidence>
<feature type="coiled-coil region" evidence="1">
    <location>
        <begin position="908"/>
        <end position="935"/>
    </location>
</feature>
<dbReference type="InterPro" id="IPR011990">
    <property type="entry name" value="TPR-like_helical_dom_sf"/>
</dbReference>
<feature type="signal peptide" evidence="2">
    <location>
        <begin position="1"/>
        <end position="23"/>
    </location>
</feature>
<dbReference type="Gene3D" id="1.25.40.10">
    <property type="entry name" value="Tetratricopeptide repeat domain"/>
    <property type="match status" value="4"/>
</dbReference>
<evidence type="ECO:0000313" key="4">
    <source>
        <dbReference type="Proteomes" id="UP000245059"/>
    </source>
</evidence>
<dbReference type="RefSeq" id="WP_109217997.1">
    <property type="nucleotide sequence ID" value="NZ_QEWW01000010.1"/>
</dbReference>
<keyword evidence="2" id="KW-0732">Signal</keyword>
<dbReference type="EMBL" id="QEWW01000010">
    <property type="protein sequence ID" value="PWD83574.1"/>
    <property type="molecule type" value="Genomic_DNA"/>
</dbReference>
<dbReference type="SUPFAM" id="SSF81901">
    <property type="entry name" value="HCP-like"/>
    <property type="match status" value="6"/>
</dbReference>
<sequence length="1785" mass="201344">MKKLTLSLAMTSLLYLSSPSAMGDIVSGFDALIAGEGEQAYQHFVAESESDSNAAFIVGMFYYYGVGVPQNDQQATRWLLKAAEAGNAEALYNLGYLRLAEKLPVTEKDRSGLELLLAASDAGIEDAVILLAINMIEEEGVPATFFTEALRDRLFKQLTEILAENGSNAGLAGMILASLSIYSFPFNDSEPNYPRAVALLEESYAKGFMPAVLGLATLYSEGGYGLEIDPIKAATYEAIILENFAIFTQLTDLFPKEHSFYRIMTPEQYGRYLTNLESAGTKGSVPALLQLIYHYEGGEGSEKDPAKVAHYREMLAHLGTGEAWYALGLMQVEENDSQAKQSMQLAAKEEYLPAIHWLSDSFNYGWNDDSSVIAQYELQGARLGDSRSIKAVVDRLYDELSNVGWWNESSRPLAIIEKELYEWLIEWQRVAPNESQPYLELAEAYKQGLGVTKDPKMALKMLQQGIDNVASHQQLLLDLADYYRLGFGVERDPSAAMGYYLQSEAMESTLQGLEGVIALYLESDGFQQILPSNSDHSNHGKDREDEIKARRTDLSPITLLELYEVALIPALAEKMALEATQKGALLSDEAISTLLFDHLLDRLELLLGIEGYESRYSYLLADRYMAQYWTLLAQVKEDHCVTEDQAEALNHLLELASSYYRGASDLSEQAHLHAAEAEIALAKVPMLLASGEMGVDEAVQERYLRAASHNLQQIQTLFLTEAELAEAFLDLQENFDDRSRFLNSDETDRAYQSLFQVIEELPALQSWYGEQLIPSNPAAFEALKTHYEAKAGELPEFAQYYIARNQIMTGDGAGYLIVQKLAKNHYLPALYQLADRYWEEDALLIATLGGSQQDRLFWLEQAAQLGEDEALYQLAEIYYEQNAPTLLAPGESDRQAILYYQQLSDPDYRFAKYHLREAEERLERYEAIQQGVAQNDAEALYLQSQIYRYGEYGALIDLEKADALLIEAAEAGSIAAIQAYYNQYAYEMTLDEATRERFNRYHIIYVEITHRDWETQRLADRYLKGDRIAESREKARYYYQFALENDPNSSASYDLRQMDAFDHNILLAQKGNGQAMLEVGRAYQNGMGVKEDQKLAYEWLQRAAESGDRDAAFYFGVIAQEGVIDQQGTVVIAPNWELALAWYDKASPRFKGAIEGRVERYESLYQPAAAGDPTALLALGDHHAQQYRSDEGPYDLSMAHYYYEAALQKGELKAELALLQLLEGEERADYLERLLKLSDEDERYQQPDFQVALMAILVAQSQRALDASSNEAMDARLDLEQLQFAITQLQAIAAEERNETATRIAALRTLLALYQRDYKIAGEQMAAPGFEKSYAIALELGKSQPIVKRLLAETRYAQREKEAQAEALQLWQEAGEEGDYISLIQLYRHLLPRTYDKVSLADLDALDSLSRQYLAIAPEYPIGPTAYQEFIKRNDEIEGILDNSARAEICLMLAELWQENGIDFIGNPQKAHYWYQQSLKYTVDNKVVAKLLKQAESEYAALTEKLAPSASESRIATSAFLYSTPYSLPYLMEIYLYGATLEQLSALDYPFDLLTPPQRFALSQLAERYQNRRDYPDQWVIVETLQDLDAGNHYAAYRMGEYYLNGRYIRPNLEKALYYYQLAGELGIADAYNRLGNLYREEQYGITPDYVKALSYFEKGAALGDSNTAHLAGDLLYFGIGGITPDYQRAFDYYDQTDLMTGSHHALAKYKQAEILYRGLLKPMTLEDFAEAQRLLLVAAQHGNSLAIEALKDWSYEAGLAASEEAAAEVAEEIEMEAEPEAEIK</sequence>
<comment type="caution">
    <text evidence="3">The sequence shown here is derived from an EMBL/GenBank/DDBJ whole genome shotgun (WGS) entry which is preliminary data.</text>
</comment>
<reference evidence="4" key="1">
    <citation type="submission" date="2018-05" db="EMBL/GenBank/DDBJ databases">
        <title>Ignatzschineria dubaiensis sp. nov., isolated from necrotic foot tissues of dromedaries (Camelus dromedarius) and associated maggots in Dubai, United Arab Emirates.</title>
        <authorList>
            <person name="Tsang C.C."/>
            <person name="Tang J.Y.M."/>
            <person name="Fong J.Y.H."/>
            <person name="Kinne J."/>
            <person name="Lee H.H."/>
            <person name="Joseph M."/>
            <person name="Jose S."/>
            <person name="Schuster R.K."/>
            <person name="Tang Y."/>
            <person name="Sivakumar S."/>
            <person name="Chen J.H.K."/>
            <person name="Teng J.L.L."/>
            <person name="Lau S.K.P."/>
            <person name="Wernery U."/>
            <person name="Woo P.C.Y."/>
        </authorList>
    </citation>
    <scope>NUCLEOTIDE SEQUENCE [LARGE SCALE GENOMIC DNA]</scope>
    <source>
        <strain evidence="4">UAE-HKU57</strain>
    </source>
</reference>
<dbReference type="Pfam" id="PF08238">
    <property type="entry name" value="Sel1"/>
    <property type="match status" value="12"/>
</dbReference>
<protein>
    <recommendedName>
        <fullName evidence="5">Sel1 repeat family protein</fullName>
    </recommendedName>
</protein>
<dbReference type="InterPro" id="IPR050767">
    <property type="entry name" value="Sel1_AlgK"/>
</dbReference>
<dbReference type="Proteomes" id="UP000245059">
    <property type="component" value="Unassembled WGS sequence"/>
</dbReference>
<dbReference type="SMART" id="SM00671">
    <property type="entry name" value="SEL1"/>
    <property type="match status" value="16"/>
</dbReference>
<evidence type="ECO:0000256" key="2">
    <source>
        <dbReference type="SAM" id="SignalP"/>
    </source>
</evidence>
<name>A0A2U2AKS8_9GAMM</name>
<dbReference type="PANTHER" id="PTHR11102">
    <property type="entry name" value="SEL-1-LIKE PROTEIN"/>
    <property type="match status" value="1"/>
</dbReference>
<dbReference type="PANTHER" id="PTHR11102:SF160">
    <property type="entry name" value="ERAD-ASSOCIATED E3 UBIQUITIN-PROTEIN LIGASE COMPONENT HRD3"/>
    <property type="match status" value="1"/>
</dbReference>
<dbReference type="InterPro" id="IPR006597">
    <property type="entry name" value="Sel1-like"/>
</dbReference>
<organism evidence="3 4">
    <name type="scientific">Ignatzschineria cameli</name>
    <dbReference type="NCBI Taxonomy" id="2182793"/>
    <lineage>
        <taxon>Bacteria</taxon>
        <taxon>Pseudomonadati</taxon>
        <taxon>Pseudomonadota</taxon>
        <taxon>Gammaproteobacteria</taxon>
        <taxon>Cardiobacteriales</taxon>
        <taxon>Ignatzschineriaceae</taxon>
        <taxon>Ignatzschineria</taxon>
    </lineage>
</organism>
<accession>A0A2U2AKS8</accession>
<feature type="chain" id="PRO_5015582728" description="Sel1 repeat family protein" evidence="2">
    <location>
        <begin position="24"/>
        <end position="1785"/>
    </location>
</feature>
<gene>
    <name evidence="3" type="ORF">DC077_09485</name>
</gene>
<proteinExistence type="predicted"/>